<keyword evidence="18" id="KW-1185">Reference proteome</keyword>
<dbReference type="InterPro" id="IPR035965">
    <property type="entry name" value="PAS-like_dom_sf"/>
</dbReference>
<dbReference type="InterPro" id="IPR016120">
    <property type="entry name" value="Sig_transdc_His_kin_SpoOB"/>
</dbReference>
<dbReference type="EMBL" id="JBBMFT010000001">
    <property type="protein sequence ID" value="MEQ2455493.1"/>
    <property type="molecule type" value="Genomic_DNA"/>
</dbReference>
<keyword evidence="13 14" id="KW-0472">Membrane</keyword>
<evidence type="ECO:0000259" key="15">
    <source>
        <dbReference type="PROSITE" id="PS50109"/>
    </source>
</evidence>
<dbReference type="InterPro" id="IPR004358">
    <property type="entry name" value="Sig_transdc_His_kin-like_C"/>
</dbReference>
<dbReference type="SUPFAM" id="SSF55890">
    <property type="entry name" value="Sporulation response regulatory protein Spo0B"/>
    <property type="match status" value="1"/>
</dbReference>
<dbReference type="InterPro" id="IPR005467">
    <property type="entry name" value="His_kinase_dom"/>
</dbReference>
<feature type="transmembrane region" description="Helical" evidence="14">
    <location>
        <begin position="174"/>
        <end position="193"/>
    </location>
</feature>
<evidence type="ECO:0000256" key="9">
    <source>
        <dbReference type="ARBA" id="ARBA00022777"/>
    </source>
</evidence>
<evidence type="ECO:0000256" key="11">
    <source>
        <dbReference type="ARBA" id="ARBA00022989"/>
    </source>
</evidence>
<dbReference type="InterPro" id="IPR013767">
    <property type="entry name" value="PAS_fold"/>
</dbReference>
<dbReference type="Gene3D" id="3.30.565.10">
    <property type="entry name" value="Histidine kinase-like ATPase, C-terminal domain"/>
    <property type="match status" value="1"/>
</dbReference>
<protein>
    <recommendedName>
        <fullName evidence="3">histidine kinase</fullName>
        <ecNumber evidence="3">2.7.13.3</ecNumber>
    </recommendedName>
</protein>
<dbReference type="CDD" id="cd18773">
    <property type="entry name" value="PDC1_HK_sensor"/>
    <property type="match status" value="1"/>
</dbReference>
<keyword evidence="9 17" id="KW-0418">Kinase</keyword>
<evidence type="ECO:0000256" key="13">
    <source>
        <dbReference type="ARBA" id="ARBA00023136"/>
    </source>
</evidence>
<dbReference type="Proteomes" id="UP001440599">
    <property type="component" value="Unassembled WGS sequence"/>
</dbReference>
<dbReference type="CDD" id="cd00130">
    <property type="entry name" value="PAS"/>
    <property type="match status" value="1"/>
</dbReference>
<keyword evidence="4" id="KW-1003">Cell membrane</keyword>
<dbReference type="InterPro" id="IPR003594">
    <property type="entry name" value="HATPase_dom"/>
</dbReference>
<name>A0ABV1ELN2_9FIRM</name>
<organism evidence="17 18">
    <name type="scientific">Flavonifractor hominis</name>
    <dbReference type="NCBI Taxonomy" id="3133178"/>
    <lineage>
        <taxon>Bacteria</taxon>
        <taxon>Bacillati</taxon>
        <taxon>Bacillota</taxon>
        <taxon>Clostridia</taxon>
        <taxon>Eubacteriales</taxon>
        <taxon>Oscillospiraceae</taxon>
        <taxon>Flavonifractor</taxon>
    </lineage>
</organism>
<dbReference type="Gene3D" id="1.10.287.130">
    <property type="match status" value="1"/>
</dbReference>
<feature type="domain" description="PAS" evidence="16">
    <location>
        <begin position="214"/>
        <end position="268"/>
    </location>
</feature>
<keyword evidence="12" id="KW-0902">Two-component regulatory system</keyword>
<dbReference type="InterPro" id="IPR039506">
    <property type="entry name" value="SPOB_a"/>
</dbReference>
<dbReference type="SMART" id="SM00091">
    <property type="entry name" value="PAS"/>
    <property type="match status" value="1"/>
</dbReference>
<evidence type="ECO:0000256" key="12">
    <source>
        <dbReference type="ARBA" id="ARBA00023012"/>
    </source>
</evidence>
<dbReference type="PROSITE" id="PS50109">
    <property type="entry name" value="HIS_KIN"/>
    <property type="match status" value="1"/>
</dbReference>
<dbReference type="InterPro" id="IPR029151">
    <property type="entry name" value="Sensor-like_sf"/>
</dbReference>
<proteinExistence type="predicted"/>
<evidence type="ECO:0000256" key="3">
    <source>
        <dbReference type="ARBA" id="ARBA00012438"/>
    </source>
</evidence>
<evidence type="ECO:0000256" key="4">
    <source>
        <dbReference type="ARBA" id="ARBA00022475"/>
    </source>
</evidence>
<dbReference type="InterPro" id="IPR036890">
    <property type="entry name" value="HATPase_C_sf"/>
</dbReference>
<accession>A0ABV1ELN2</accession>
<keyword evidence="5" id="KW-0597">Phosphoprotein</keyword>
<keyword evidence="11 14" id="KW-1133">Transmembrane helix</keyword>
<dbReference type="SUPFAM" id="SSF55874">
    <property type="entry name" value="ATPase domain of HSP90 chaperone/DNA topoisomerase II/histidine kinase"/>
    <property type="match status" value="1"/>
</dbReference>
<keyword evidence="7 14" id="KW-0812">Transmembrane</keyword>
<keyword evidence="6 17" id="KW-0808">Transferase</keyword>
<evidence type="ECO:0000256" key="5">
    <source>
        <dbReference type="ARBA" id="ARBA00022553"/>
    </source>
</evidence>
<dbReference type="Pfam" id="PF14689">
    <property type="entry name" value="SPOB_a"/>
    <property type="match status" value="1"/>
</dbReference>
<comment type="catalytic activity">
    <reaction evidence="1">
        <text>ATP + protein L-histidine = ADP + protein N-phospho-L-histidine.</text>
        <dbReference type="EC" id="2.7.13.3"/>
    </reaction>
</comment>
<dbReference type="PANTHER" id="PTHR43547:SF10">
    <property type="entry name" value="SENSOR HISTIDINE KINASE DCUS"/>
    <property type="match status" value="1"/>
</dbReference>
<dbReference type="RefSeq" id="WP_349139182.1">
    <property type="nucleotide sequence ID" value="NZ_JBBMFT010000001.1"/>
</dbReference>
<dbReference type="SMART" id="SM00387">
    <property type="entry name" value="HATPase_c"/>
    <property type="match status" value="1"/>
</dbReference>
<dbReference type="SUPFAM" id="SSF103190">
    <property type="entry name" value="Sensory domain-like"/>
    <property type="match status" value="1"/>
</dbReference>
<dbReference type="InterPro" id="IPR033463">
    <property type="entry name" value="sCache_3"/>
</dbReference>
<evidence type="ECO:0000256" key="10">
    <source>
        <dbReference type="ARBA" id="ARBA00022840"/>
    </source>
</evidence>
<feature type="domain" description="Histidine kinase" evidence="15">
    <location>
        <begin position="338"/>
        <end position="532"/>
    </location>
</feature>
<evidence type="ECO:0000313" key="17">
    <source>
        <dbReference type="EMBL" id="MEQ2455493.1"/>
    </source>
</evidence>
<evidence type="ECO:0000256" key="6">
    <source>
        <dbReference type="ARBA" id="ARBA00022679"/>
    </source>
</evidence>
<keyword evidence="8" id="KW-0547">Nucleotide-binding</keyword>
<dbReference type="Pfam" id="PF17203">
    <property type="entry name" value="sCache_3_2"/>
    <property type="match status" value="1"/>
</dbReference>
<gene>
    <name evidence="17" type="ORF">WMO45_03080</name>
</gene>
<comment type="subcellular location">
    <subcellularLocation>
        <location evidence="2">Cell membrane</location>
        <topology evidence="2">Multi-pass membrane protein</topology>
    </subcellularLocation>
</comment>
<dbReference type="InterPro" id="IPR000014">
    <property type="entry name" value="PAS"/>
</dbReference>
<dbReference type="GO" id="GO:0004673">
    <property type="term" value="F:protein histidine kinase activity"/>
    <property type="evidence" value="ECO:0007669"/>
    <property type="project" value="UniProtKB-EC"/>
</dbReference>
<sequence>MPAQVKRSIRAQLMWMNLIIVTVSVALSLAGTLYLTLRGEQESLDKNLINSACILSQVPLVRDALTGSASFEELADFLDAATTHTSDIDLILVGDLNARLCYAPDRTLIGSQYTGTAQAGALAGIPPYTSNETGPMGSDHSAYAPILDTNGDVIGFVIVGIYLRSMTQVAVTTALRLILMGALAAVLGSLLALRLSRRIKQSLLGYEPDALAKRFHQREDILDALEEGILAIDRDSKIIFLNSSAAQMLSLDQDTCLNQPLHAVYPRSTLDRILRTGKAEYNVSMRSLKHVHVLADRLPVYENGRLAGAVSIFRNRTEVTRLADDLTGVRHMVDAMRSYTHEFMNKLHVILGLLQIGQPDRAQQYIMDTTRIQQEAVGRIMNQIKEPSVAALLVGKTSRANELGVRLTLDRESALSEGADWLPADAYVTILGNLIENAIEELSRSPRSNKEVTVSIREDGENLLLCVEDTGPGISGDLKGQLFQRGASTKGKGRGTGLSLVQEIVEAYHGEIRVESESGVGTSFFISFRRETAPAIKE</sequence>
<dbReference type="SUPFAM" id="SSF55785">
    <property type="entry name" value="PYP-like sensor domain (PAS domain)"/>
    <property type="match status" value="1"/>
</dbReference>
<comment type="caution">
    <text evidence="17">The sequence shown here is derived from an EMBL/GenBank/DDBJ whole genome shotgun (WGS) entry which is preliminary data.</text>
</comment>
<evidence type="ECO:0000256" key="8">
    <source>
        <dbReference type="ARBA" id="ARBA00022741"/>
    </source>
</evidence>
<evidence type="ECO:0000256" key="1">
    <source>
        <dbReference type="ARBA" id="ARBA00000085"/>
    </source>
</evidence>
<dbReference type="PROSITE" id="PS50112">
    <property type="entry name" value="PAS"/>
    <property type="match status" value="1"/>
</dbReference>
<evidence type="ECO:0000256" key="7">
    <source>
        <dbReference type="ARBA" id="ARBA00022692"/>
    </source>
</evidence>
<reference evidence="17 18" key="1">
    <citation type="submission" date="2024-03" db="EMBL/GenBank/DDBJ databases">
        <title>Human intestinal bacterial collection.</title>
        <authorList>
            <person name="Pauvert C."/>
            <person name="Hitch T.C.A."/>
            <person name="Clavel T."/>
        </authorList>
    </citation>
    <scope>NUCLEOTIDE SEQUENCE [LARGE SCALE GENOMIC DNA]</scope>
    <source>
        <strain evidence="17 18">CLA-AP-H34</strain>
    </source>
</reference>
<dbReference type="PANTHER" id="PTHR43547">
    <property type="entry name" value="TWO-COMPONENT HISTIDINE KINASE"/>
    <property type="match status" value="1"/>
</dbReference>
<dbReference type="Pfam" id="PF00989">
    <property type="entry name" value="PAS"/>
    <property type="match status" value="1"/>
</dbReference>
<keyword evidence="10" id="KW-0067">ATP-binding</keyword>
<evidence type="ECO:0000259" key="16">
    <source>
        <dbReference type="PROSITE" id="PS50112"/>
    </source>
</evidence>
<dbReference type="Pfam" id="PF02518">
    <property type="entry name" value="HATPase_c"/>
    <property type="match status" value="1"/>
</dbReference>
<evidence type="ECO:0000256" key="2">
    <source>
        <dbReference type="ARBA" id="ARBA00004651"/>
    </source>
</evidence>
<evidence type="ECO:0000256" key="14">
    <source>
        <dbReference type="SAM" id="Phobius"/>
    </source>
</evidence>
<dbReference type="PRINTS" id="PR00344">
    <property type="entry name" value="BCTRLSENSOR"/>
</dbReference>
<dbReference type="Gene3D" id="3.30.450.20">
    <property type="entry name" value="PAS domain"/>
    <property type="match status" value="2"/>
</dbReference>
<evidence type="ECO:0000313" key="18">
    <source>
        <dbReference type="Proteomes" id="UP001440599"/>
    </source>
</evidence>
<feature type="transmembrane region" description="Helical" evidence="14">
    <location>
        <begin position="12"/>
        <end position="37"/>
    </location>
</feature>
<dbReference type="EC" id="2.7.13.3" evidence="3"/>